<dbReference type="PANTHER" id="PTHR33070">
    <property type="entry name" value="OS06G0725500 PROTEIN"/>
    <property type="match status" value="1"/>
</dbReference>
<reference evidence="1 2" key="1">
    <citation type="journal article" date="2021" name="BMC Genomics">
        <title>Datura genome reveals duplications of psychoactive alkaloid biosynthetic genes and high mutation rate following tissue culture.</title>
        <authorList>
            <person name="Rajewski A."/>
            <person name="Carter-House D."/>
            <person name="Stajich J."/>
            <person name="Litt A."/>
        </authorList>
    </citation>
    <scope>NUCLEOTIDE SEQUENCE [LARGE SCALE GENOMIC DNA]</scope>
    <source>
        <strain evidence="1">AR-01</strain>
    </source>
</reference>
<proteinExistence type="predicted"/>
<accession>A0ABS8RPS9</accession>
<dbReference type="InterPro" id="IPR004320">
    <property type="entry name" value="BPS1_pln"/>
</dbReference>
<dbReference type="Pfam" id="PF03087">
    <property type="entry name" value="BPS1"/>
    <property type="match status" value="1"/>
</dbReference>
<dbReference type="EMBL" id="JACEIK010000071">
    <property type="protein sequence ID" value="MCD7448740.1"/>
    <property type="molecule type" value="Genomic_DNA"/>
</dbReference>
<evidence type="ECO:0000313" key="2">
    <source>
        <dbReference type="Proteomes" id="UP000823775"/>
    </source>
</evidence>
<keyword evidence="2" id="KW-1185">Reference proteome</keyword>
<name>A0ABS8RPS9_DATST</name>
<dbReference type="Proteomes" id="UP000823775">
    <property type="component" value="Unassembled WGS sequence"/>
</dbReference>
<evidence type="ECO:0000313" key="1">
    <source>
        <dbReference type="EMBL" id="MCD7448740.1"/>
    </source>
</evidence>
<gene>
    <name evidence="1" type="ORF">HAX54_045679</name>
</gene>
<comment type="caution">
    <text evidence="1">The sequence shown here is derived from an EMBL/GenBank/DDBJ whole genome shotgun (WGS) entry which is preliminary data.</text>
</comment>
<sequence>MYKVSLELFRALSIFLMMSTAVCTYMDKVLCSVLSDTEITCSLYFPRSISLPTRLHPNGINIGVELNKLKSSETPSHSTKTIQTGVAGLVELYNSFQELIQCPNTQKTLVQHQNGAFVEEALEGSLELLDSCATIRNLFCNIKEKVQHLQSALRRKGGDSSIERDIGNYFHFRKKMMKDIAKNLRKLKHMENRVGTSLFLDIEQHLREVTGITICIFKALLVFLSSQDTKNRSRGWSLISKLMITKSASCQSGQFFSDMGNVDIALGDLREEIKNCDAKVDVNIARRRLQALDDSIEGFEAGLESLHKQFIQIRVSFLNVLAL</sequence>
<organism evidence="1 2">
    <name type="scientific">Datura stramonium</name>
    <name type="common">Jimsonweed</name>
    <name type="synonym">Common thornapple</name>
    <dbReference type="NCBI Taxonomy" id="4076"/>
    <lineage>
        <taxon>Eukaryota</taxon>
        <taxon>Viridiplantae</taxon>
        <taxon>Streptophyta</taxon>
        <taxon>Embryophyta</taxon>
        <taxon>Tracheophyta</taxon>
        <taxon>Spermatophyta</taxon>
        <taxon>Magnoliopsida</taxon>
        <taxon>eudicotyledons</taxon>
        <taxon>Gunneridae</taxon>
        <taxon>Pentapetalae</taxon>
        <taxon>asterids</taxon>
        <taxon>lamiids</taxon>
        <taxon>Solanales</taxon>
        <taxon>Solanaceae</taxon>
        <taxon>Solanoideae</taxon>
        <taxon>Datureae</taxon>
        <taxon>Datura</taxon>
    </lineage>
</organism>
<protein>
    <submittedName>
        <fullName evidence="1">Uncharacterized protein</fullName>
    </submittedName>
</protein>
<dbReference type="PANTHER" id="PTHR33070:SF120">
    <property type="entry name" value="EXPRESSED PROTEIN"/>
    <property type="match status" value="1"/>
</dbReference>